<proteinExistence type="predicted"/>
<evidence type="ECO:0000313" key="1">
    <source>
        <dbReference type="EMBL" id="KAF2620331.1"/>
    </source>
</evidence>
<dbReference type="EMBL" id="QGKW02000007">
    <property type="protein sequence ID" value="KAF2620331.1"/>
    <property type="molecule type" value="Genomic_DNA"/>
</dbReference>
<name>A0A8S9MR39_BRACR</name>
<dbReference type="Proteomes" id="UP000712281">
    <property type="component" value="Unassembled WGS sequence"/>
</dbReference>
<comment type="caution">
    <text evidence="1">The sequence shown here is derived from an EMBL/GenBank/DDBJ whole genome shotgun (WGS) entry which is preliminary data.</text>
</comment>
<protein>
    <submittedName>
        <fullName evidence="1">Uncharacterized protein</fullName>
    </submittedName>
</protein>
<reference evidence="1" key="1">
    <citation type="submission" date="2019-12" db="EMBL/GenBank/DDBJ databases">
        <title>Genome sequencing and annotation of Brassica cretica.</title>
        <authorList>
            <person name="Studholme D.J."/>
            <person name="Sarris P.F."/>
        </authorList>
    </citation>
    <scope>NUCLEOTIDE SEQUENCE</scope>
    <source>
        <strain evidence="1">PFS-001/15</strain>
        <tissue evidence="1">Leaf</tissue>
    </source>
</reference>
<sequence>MVKNVIYVSSNVAWSSNVVQVLEDLPCGNRAGFRVGAKTTTSSSLDQAHRSLWTSRFMDFRLGVEGAGSSGSSSPSGRFVRFEVEGGSFEASASELENMDVRFRMEGGNFEPSASDRASMRPWIQSFASS</sequence>
<gene>
    <name evidence="1" type="ORF">F2Q68_00038796</name>
</gene>
<evidence type="ECO:0000313" key="2">
    <source>
        <dbReference type="Proteomes" id="UP000712281"/>
    </source>
</evidence>
<dbReference type="AlphaFoldDB" id="A0A8S9MR39"/>
<organism evidence="1 2">
    <name type="scientific">Brassica cretica</name>
    <name type="common">Mustard</name>
    <dbReference type="NCBI Taxonomy" id="69181"/>
    <lineage>
        <taxon>Eukaryota</taxon>
        <taxon>Viridiplantae</taxon>
        <taxon>Streptophyta</taxon>
        <taxon>Embryophyta</taxon>
        <taxon>Tracheophyta</taxon>
        <taxon>Spermatophyta</taxon>
        <taxon>Magnoliopsida</taxon>
        <taxon>eudicotyledons</taxon>
        <taxon>Gunneridae</taxon>
        <taxon>Pentapetalae</taxon>
        <taxon>rosids</taxon>
        <taxon>malvids</taxon>
        <taxon>Brassicales</taxon>
        <taxon>Brassicaceae</taxon>
        <taxon>Brassiceae</taxon>
        <taxon>Brassica</taxon>
    </lineage>
</organism>
<accession>A0A8S9MR39</accession>